<keyword evidence="3" id="KW-1185">Reference proteome</keyword>
<dbReference type="Pfam" id="PF03956">
    <property type="entry name" value="Lys_export"/>
    <property type="match status" value="1"/>
</dbReference>
<feature type="transmembrane region" description="Helical" evidence="1">
    <location>
        <begin position="31"/>
        <end position="49"/>
    </location>
</feature>
<dbReference type="STRING" id="926561.GCA_000379025_00486"/>
<keyword evidence="1" id="KW-1133">Transmembrane helix</keyword>
<protein>
    <submittedName>
        <fullName evidence="2">Lysine exporter LysO-like protein</fullName>
    </submittedName>
</protein>
<evidence type="ECO:0000313" key="3">
    <source>
        <dbReference type="Proteomes" id="UP000295832"/>
    </source>
</evidence>
<dbReference type="GO" id="GO:0015661">
    <property type="term" value="F:L-lysine efflux transmembrane transporter activity"/>
    <property type="evidence" value="ECO:0007669"/>
    <property type="project" value="InterPro"/>
</dbReference>
<sequence>MWVIILSLLMGILIGYIDILPNRLNKLSDKLTLVGLMILLLVMGIKIGISKEIINNLDSLGLKAIILSIGSILGSVLLLLFVEVARSSKGD</sequence>
<dbReference type="AlphaFoldDB" id="A0A4R8HAR3"/>
<keyword evidence="1" id="KW-0812">Transmembrane</keyword>
<reference evidence="2 3" key="1">
    <citation type="submission" date="2019-03" db="EMBL/GenBank/DDBJ databases">
        <title>Subsurface microbial communities from deep shales in Ohio and West Virginia, USA.</title>
        <authorList>
            <person name="Wrighton K."/>
        </authorList>
    </citation>
    <scope>NUCLEOTIDE SEQUENCE [LARGE SCALE GENOMIC DNA]</scope>
    <source>
        <strain evidence="2 3">MSL 6dP</strain>
    </source>
</reference>
<comment type="caution">
    <text evidence="2">The sequence shown here is derived from an EMBL/GenBank/DDBJ whole genome shotgun (WGS) entry which is preliminary data.</text>
</comment>
<evidence type="ECO:0000256" key="1">
    <source>
        <dbReference type="SAM" id="Phobius"/>
    </source>
</evidence>
<gene>
    <name evidence="2" type="ORF">C7959_104155</name>
</gene>
<feature type="transmembrane region" description="Helical" evidence="1">
    <location>
        <begin position="61"/>
        <end position="82"/>
    </location>
</feature>
<evidence type="ECO:0000313" key="2">
    <source>
        <dbReference type="EMBL" id="TDX53025.1"/>
    </source>
</evidence>
<accession>A0A4R8HAR3</accession>
<name>A0A4R8HAR3_9FIRM</name>
<dbReference type="InterPro" id="IPR005642">
    <property type="entry name" value="LysO"/>
</dbReference>
<dbReference type="RefSeq" id="WP_134115284.1">
    <property type="nucleotide sequence ID" value="NZ_SOEG01000004.1"/>
</dbReference>
<dbReference type="Proteomes" id="UP000295832">
    <property type="component" value="Unassembled WGS sequence"/>
</dbReference>
<organism evidence="2 3">
    <name type="scientific">Orenia marismortui</name>
    <dbReference type="NCBI Taxonomy" id="46469"/>
    <lineage>
        <taxon>Bacteria</taxon>
        <taxon>Bacillati</taxon>
        <taxon>Bacillota</taxon>
        <taxon>Clostridia</taxon>
        <taxon>Halanaerobiales</taxon>
        <taxon>Halobacteroidaceae</taxon>
        <taxon>Orenia</taxon>
    </lineage>
</organism>
<keyword evidence="1" id="KW-0472">Membrane</keyword>
<proteinExistence type="predicted"/>
<dbReference type="EMBL" id="SOEG01000004">
    <property type="protein sequence ID" value="TDX53025.1"/>
    <property type="molecule type" value="Genomic_DNA"/>
</dbReference>